<dbReference type="WBParaSite" id="MCU_014776-RA">
    <property type="protein sequence ID" value="MCU_014776-RA"/>
    <property type="gene ID" value="MCU_014776"/>
</dbReference>
<evidence type="ECO:0000313" key="1">
    <source>
        <dbReference type="WBParaSite" id="MCU_014776-RA"/>
    </source>
</evidence>
<organism evidence="1">
    <name type="scientific">Mesocestoides corti</name>
    <name type="common">Flatworm</name>
    <dbReference type="NCBI Taxonomy" id="53468"/>
    <lineage>
        <taxon>Eukaryota</taxon>
        <taxon>Metazoa</taxon>
        <taxon>Spiralia</taxon>
        <taxon>Lophotrochozoa</taxon>
        <taxon>Platyhelminthes</taxon>
        <taxon>Cestoda</taxon>
        <taxon>Eucestoda</taxon>
        <taxon>Cyclophyllidea</taxon>
        <taxon>Mesocestoididae</taxon>
        <taxon>Mesocestoides</taxon>
    </lineage>
</organism>
<name>A0A5K3G2T2_MESCO</name>
<sequence length="29" mass="3217">MRLFQLPPGGRRALHTRVRCRQVPSAGVG</sequence>
<reference evidence="1" key="1">
    <citation type="submission" date="2019-11" db="UniProtKB">
        <authorList>
            <consortium name="WormBaseParasite"/>
        </authorList>
    </citation>
    <scope>IDENTIFICATION</scope>
</reference>
<proteinExistence type="predicted"/>
<dbReference type="AlphaFoldDB" id="A0A5K3G2T2"/>
<protein>
    <submittedName>
        <fullName evidence="1">Uncharacterized protein</fullName>
    </submittedName>
</protein>
<accession>A0A5K3G2T2</accession>